<reference evidence="1 2" key="1">
    <citation type="submission" date="2016-11" db="EMBL/GenBank/DDBJ databases">
        <authorList>
            <person name="Jaros S."/>
            <person name="Januszkiewicz K."/>
            <person name="Wedrychowicz H."/>
        </authorList>
    </citation>
    <scope>NUCLEOTIDE SEQUENCE [LARGE SCALE GENOMIC DNA]</scope>
    <source>
        <strain evidence="1 2">DSM 19557</strain>
    </source>
</reference>
<dbReference type="AlphaFoldDB" id="A0A1M6SQ94"/>
<dbReference type="EMBL" id="LT670846">
    <property type="protein sequence ID" value="SHK46924.1"/>
    <property type="molecule type" value="Genomic_DNA"/>
</dbReference>
<dbReference type="Proteomes" id="UP000189810">
    <property type="component" value="Chromosome I"/>
</dbReference>
<dbReference type="PANTHER" id="PTHR30121">
    <property type="entry name" value="UNCHARACTERIZED PROTEIN YJGR-RELATED"/>
    <property type="match status" value="1"/>
</dbReference>
<dbReference type="RefSeq" id="WP_079654230.1">
    <property type="nucleotide sequence ID" value="NZ_LT670846.1"/>
</dbReference>
<dbReference type="OrthoDB" id="5240402at2"/>
<sequence length="550" mass="62866">MKRVGFILGSKNITPLEFWVGVEEGNLLQMDDFVFVKCSIGNTEVKYYGVVVEVYKYWEGVQNVFETQLAKQGVIPVNVAYIARVNTTRIEPEYLVPPSPGDEVFLAEGEEYQKAIYADQMKEKIPAGITRSGNVVYINYHFLNGKEGAHVNISGMSGVATKTSYALFLLYSIIKKSSEKNIHGIIFNVKGKDLLWIDKENKDMSQEDRQMFMRMGLDAKPFSDVIFYVPPDPKDFTKPSSERMDEKVVPFRWSMRDFAEEGLLKFMFAEGDEGMSNLHFVIDRVMNRLYQLAKDSPYGRLINDYGSDMENLDDLEGIFLKALEEREIDRSSKLYRDWFGSAEPTTVRAFMRRFQRAKEKIKHLVGGTESVPIEWEKFKVSVIDISSLHNIAKMFVVGSVLKKLFKEKEDRASPYPKVFVLLDELNKYAPREGWSPIKDVLLEIAERGRSLGVLLIGAQQTASEVEKRIVANSAVRVLGRIDSAEVQSKEYDFLTGNLKIRAMMLKKGTMIIHQPDIPTPVVVRFPKPPWATRKEEVKEEVPDVFSNFDT</sequence>
<evidence type="ECO:0000313" key="1">
    <source>
        <dbReference type="EMBL" id="SHK46924.1"/>
    </source>
</evidence>
<dbReference type="STRING" id="381751.SAMN05444391_1123"/>
<dbReference type="SUPFAM" id="SSF52540">
    <property type="entry name" value="P-loop containing nucleoside triphosphate hydrolases"/>
    <property type="match status" value="1"/>
</dbReference>
<gene>
    <name evidence="1" type="ORF">SAMN05444391_1123</name>
</gene>
<proteinExistence type="predicted"/>
<dbReference type="PANTHER" id="PTHR30121:SF6">
    <property type="entry name" value="SLR6007 PROTEIN"/>
    <property type="match status" value="1"/>
</dbReference>
<dbReference type="Gene3D" id="3.40.50.300">
    <property type="entry name" value="P-loop containing nucleotide triphosphate hydrolases"/>
    <property type="match status" value="1"/>
</dbReference>
<dbReference type="InterPro" id="IPR027417">
    <property type="entry name" value="P-loop_NTPase"/>
</dbReference>
<protein>
    <recommendedName>
        <fullName evidence="3">Helicase HerA central domain-containing protein</fullName>
    </recommendedName>
</protein>
<evidence type="ECO:0008006" key="3">
    <source>
        <dbReference type="Google" id="ProtNLM"/>
    </source>
</evidence>
<organism evidence="1 2">
    <name type="scientific">Thermocrinis minervae</name>
    <dbReference type="NCBI Taxonomy" id="381751"/>
    <lineage>
        <taxon>Bacteria</taxon>
        <taxon>Pseudomonadati</taxon>
        <taxon>Aquificota</taxon>
        <taxon>Aquificia</taxon>
        <taxon>Aquificales</taxon>
        <taxon>Aquificaceae</taxon>
        <taxon>Thermocrinis</taxon>
    </lineage>
</organism>
<name>A0A1M6SQ94_9AQUI</name>
<keyword evidence="2" id="KW-1185">Reference proteome</keyword>
<evidence type="ECO:0000313" key="2">
    <source>
        <dbReference type="Proteomes" id="UP000189810"/>
    </source>
</evidence>
<accession>A0A1M6SQ94</accession>
<dbReference type="InterPro" id="IPR051162">
    <property type="entry name" value="T4SS_component"/>
</dbReference>